<dbReference type="AlphaFoldDB" id="A0A0C2IB15"/>
<dbReference type="PANTHER" id="PTHR47266">
    <property type="entry name" value="ENDONUCLEASE-RELATED"/>
    <property type="match status" value="1"/>
</dbReference>
<dbReference type="Pfam" id="PF00665">
    <property type="entry name" value="rve"/>
    <property type="match status" value="1"/>
</dbReference>
<dbReference type="OrthoDB" id="5988470at2759"/>
<accession>A0A0C2IB15</accession>
<feature type="domain" description="Integrase catalytic" evidence="1">
    <location>
        <begin position="24"/>
        <end position="119"/>
    </location>
</feature>
<organism evidence="2 3">
    <name type="scientific">Thelohanellus kitauei</name>
    <name type="common">Myxosporean</name>
    <dbReference type="NCBI Taxonomy" id="669202"/>
    <lineage>
        <taxon>Eukaryota</taxon>
        <taxon>Metazoa</taxon>
        <taxon>Cnidaria</taxon>
        <taxon>Myxozoa</taxon>
        <taxon>Myxosporea</taxon>
        <taxon>Bivalvulida</taxon>
        <taxon>Platysporina</taxon>
        <taxon>Myxobolidae</taxon>
        <taxon>Thelohanellus</taxon>
    </lineage>
</organism>
<dbReference type="InterPro" id="IPR052160">
    <property type="entry name" value="Gypsy_RT_Integrase-like"/>
</dbReference>
<evidence type="ECO:0000259" key="1">
    <source>
        <dbReference type="PROSITE" id="PS50994"/>
    </source>
</evidence>
<dbReference type="InterPro" id="IPR036397">
    <property type="entry name" value="RNaseH_sf"/>
</dbReference>
<dbReference type="OMA" id="ECCKRND"/>
<evidence type="ECO:0000313" key="2">
    <source>
        <dbReference type="EMBL" id="KII62553.1"/>
    </source>
</evidence>
<dbReference type="InterPro" id="IPR001584">
    <property type="entry name" value="Integrase_cat-core"/>
</dbReference>
<comment type="caution">
    <text evidence="2">The sequence shown here is derived from an EMBL/GenBank/DDBJ whole genome shotgun (WGS) entry which is preliminary data.</text>
</comment>
<dbReference type="EMBL" id="JWZT01004941">
    <property type="protein sequence ID" value="KII62553.1"/>
    <property type="molecule type" value="Genomic_DNA"/>
</dbReference>
<dbReference type="PROSITE" id="PS50994">
    <property type="entry name" value="INTEGRASE"/>
    <property type="match status" value="1"/>
</dbReference>
<dbReference type="Gene3D" id="3.30.420.10">
    <property type="entry name" value="Ribonuclease H-like superfamily/Ribonuclease H"/>
    <property type="match status" value="1"/>
</dbReference>
<dbReference type="GO" id="GO:0003676">
    <property type="term" value="F:nucleic acid binding"/>
    <property type="evidence" value="ECO:0007669"/>
    <property type="project" value="InterPro"/>
</dbReference>
<dbReference type="GO" id="GO:0015074">
    <property type="term" value="P:DNA integration"/>
    <property type="evidence" value="ECO:0007669"/>
    <property type="project" value="InterPro"/>
</dbReference>
<dbReference type="InterPro" id="IPR012337">
    <property type="entry name" value="RNaseH-like_sf"/>
</dbReference>
<dbReference type="SUPFAM" id="SSF53098">
    <property type="entry name" value="Ribonuclease H-like"/>
    <property type="match status" value="1"/>
</dbReference>
<gene>
    <name evidence="2" type="ORF">RF11_13536</name>
</gene>
<dbReference type="Proteomes" id="UP000031668">
    <property type="component" value="Unassembled WGS sequence"/>
</dbReference>
<name>A0A0C2IB15_THEKT</name>
<keyword evidence="3" id="KW-1185">Reference proteome</keyword>
<evidence type="ECO:0000313" key="3">
    <source>
        <dbReference type="Proteomes" id="UP000031668"/>
    </source>
</evidence>
<proteinExistence type="predicted"/>
<protein>
    <submittedName>
        <fullName evidence="2">Protein NYNRIN</fullName>
    </submittedName>
</protein>
<reference evidence="2 3" key="1">
    <citation type="journal article" date="2014" name="Genome Biol. Evol.">
        <title>The genome of the myxosporean Thelohanellus kitauei shows adaptations to nutrient acquisition within its fish host.</title>
        <authorList>
            <person name="Yang Y."/>
            <person name="Xiong J."/>
            <person name="Zhou Z."/>
            <person name="Huo F."/>
            <person name="Miao W."/>
            <person name="Ran C."/>
            <person name="Liu Y."/>
            <person name="Zhang J."/>
            <person name="Feng J."/>
            <person name="Wang M."/>
            <person name="Wang M."/>
            <person name="Wang L."/>
            <person name="Yao B."/>
        </authorList>
    </citation>
    <scope>NUCLEOTIDE SEQUENCE [LARGE SCALE GENOMIC DNA]</scope>
    <source>
        <strain evidence="2">Wuqing</strain>
    </source>
</reference>
<sequence>MHQDIKNWCDSCEECCKRNDPNKYTHQPMVDNLSTFTWQIVGMDITGPLPLSKAGNRYILVIQDYFSKFVVTMALENITENTIKKAFLDEFSFKFGMPISVHTDMGMQFQSAPFKEVLN</sequence>